<gene>
    <name evidence="2" type="ORF">ASZ90_018846</name>
</gene>
<accession>A0A0W8E5K2</accession>
<name>A0A0W8E5K2_9ZZZZ</name>
<proteinExistence type="predicted"/>
<evidence type="ECO:0000256" key="1">
    <source>
        <dbReference type="SAM" id="MobiDB-lite"/>
    </source>
</evidence>
<feature type="compositionally biased region" description="Polar residues" evidence="1">
    <location>
        <begin position="1"/>
        <end position="22"/>
    </location>
</feature>
<feature type="region of interest" description="Disordered" evidence="1">
    <location>
        <begin position="1"/>
        <end position="32"/>
    </location>
</feature>
<dbReference type="EMBL" id="LNQE01001869">
    <property type="protein sequence ID" value="KUG03753.1"/>
    <property type="molecule type" value="Genomic_DNA"/>
</dbReference>
<reference evidence="2" key="1">
    <citation type="journal article" date="2015" name="Proc. Natl. Acad. Sci. U.S.A.">
        <title>Networks of energetic and metabolic interactions define dynamics in microbial communities.</title>
        <authorList>
            <person name="Embree M."/>
            <person name="Liu J.K."/>
            <person name="Al-Bassam M.M."/>
            <person name="Zengler K."/>
        </authorList>
    </citation>
    <scope>NUCLEOTIDE SEQUENCE</scope>
</reference>
<dbReference type="AlphaFoldDB" id="A0A0W8E5K2"/>
<evidence type="ECO:0000313" key="2">
    <source>
        <dbReference type="EMBL" id="KUG03753.1"/>
    </source>
</evidence>
<sequence length="46" mass="5198">MKSSKKAGTNMTNDNSEINPTDNPIGAIDQYMPLPDDVFNKWKKNK</sequence>
<protein>
    <submittedName>
        <fullName evidence="2">Uncharacterized protein</fullName>
    </submittedName>
</protein>
<organism evidence="2">
    <name type="scientific">hydrocarbon metagenome</name>
    <dbReference type="NCBI Taxonomy" id="938273"/>
    <lineage>
        <taxon>unclassified sequences</taxon>
        <taxon>metagenomes</taxon>
        <taxon>ecological metagenomes</taxon>
    </lineage>
</organism>
<comment type="caution">
    <text evidence="2">The sequence shown here is derived from an EMBL/GenBank/DDBJ whole genome shotgun (WGS) entry which is preliminary data.</text>
</comment>